<dbReference type="Pfam" id="PF19087">
    <property type="entry name" value="DUF5776"/>
    <property type="match status" value="2"/>
</dbReference>
<dbReference type="InterPro" id="IPR000421">
    <property type="entry name" value="FA58C"/>
</dbReference>
<proteinExistence type="predicted"/>
<feature type="domain" description="DUF5776" evidence="3">
    <location>
        <begin position="343"/>
        <end position="408"/>
    </location>
</feature>
<feature type="region of interest" description="Disordered" evidence="1">
    <location>
        <begin position="144"/>
        <end position="190"/>
    </location>
</feature>
<feature type="domain" description="F5/8 type C" evidence="2">
    <location>
        <begin position="17"/>
        <end position="118"/>
    </location>
</feature>
<evidence type="ECO:0000313" key="5">
    <source>
        <dbReference type="Proteomes" id="UP000604765"/>
    </source>
</evidence>
<dbReference type="EMBL" id="BNJR01000012">
    <property type="protein sequence ID" value="GHP13753.1"/>
    <property type="molecule type" value="Genomic_DNA"/>
</dbReference>
<evidence type="ECO:0000256" key="1">
    <source>
        <dbReference type="SAM" id="MobiDB-lite"/>
    </source>
</evidence>
<feature type="compositionally biased region" description="Low complexity" evidence="1">
    <location>
        <begin position="150"/>
        <end position="183"/>
    </location>
</feature>
<name>A0ABQ3VYF4_9LACO</name>
<dbReference type="Gene3D" id="2.60.120.260">
    <property type="entry name" value="Galactose-binding domain-like"/>
    <property type="match status" value="1"/>
</dbReference>
<organism evidence="4 5">
    <name type="scientific">Lentilactobacillus fungorum</name>
    <dbReference type="NCBI Taxonomy" id="2201250"/>
    <lineage>
        <taxon>Bacteria</taxon>
        <taxon>Bacillati</taxon>
        <taxon>Bacillota</taxon>
        <taxon>Bacilli</taxon>
        <taxon>Lactobacillales</taxon>
        <taxon>Lactobacillaceae</taxon>
        <taxon>Lentilactobacillus</taxon>
    </lineage>
</organism>
<evidence type="ECO:0000313" key="4">
    <source>
        <dbReference type="EMBL" id="GHP13753.1"/>
    </source>
</evidence>
<evidence type="ECO:0000259" key="2">
    <source>
        <dbReference type="Pfam" id="PF00754"/>
    </source>
</evidence>
<accession>A0ABQ3VYF4</accession>
<comment type="caution">
    <text evidence="4">The sequence shown here is derived from an EMBL/GenBank/DDBJ whole genome shotgun (WGS) entry which is preliminary data.</text>
</comment>
<reference evidence="4 5" key="1">
    <citation type="journal article" date="2021" name="Int. J. Syst. Evol. Microbiol.">
        <title>Lentilactobacillus fungorum sp. nov., isolated from spent mushroom substrates.</title>
        <authorList>
            <person name="Tohno M."/>
            <person name="Tanizawa Y."/>
            <person name="Kojima Y."/>
            <person name="Sakamoto M."/>
            <person name="Ohkuma M."/>
            <person name="Kobayashi H."/>
        </authorList>
    </citation>
    <scope>NUCLEOTIDE SEQUENCE [LARGE SCALE GENOMIC DNA]</scope>
    <source>
        <strain evidence="4 5">YK48G</strain>
    </source>
</reference>
<dbReference type="InterPro" id="IPR044081">
    <property type="entry name" value="DUF5776"/>
</dbReference>
<dbReference type="Pfam" id="PF00754">
    <property type="entry name" value="F5_F8_type_C"/>
    <property type="match status" value="1"/>
</dbReference>
<protein>
    <recommendedName>
        <fullName evidence="6">F5/8 type C domain-containing protein</fullName>
    </recommendedName>
</protein>
<dbReference type="SUPFAM" id="SSF49785">
    <property type="entry name" value="Galactose-binding domain-like"/>
    <property type="match status" value="1"/>
</dbReference>
<evidence type="ECO:0008006" key="6">
    <source>
        <dbReference type="Google" id="ProtNLM"/>
    </source>
</evidence>
<sequence length="415" mass="45498">MYQIILYCRRINRQQAKGENGVENAVDGDASNTYFQPQQVPYTYTIDLQKSQPLSRVDLSFRLTNGSETYNQYTIETSNDNQNWVKQVDETGNNTLVGFLSHKLTGNARYVRLSVNKTIKEKDHQEADWAAGLVEMSVYGPKISSPIDNNTGTDTNSSTSSSTSSSATTPSSTSQSGATSTSQEPSTSQIGKAVYATQKIYMYKNPTFKKSERVASFAKKPRLNRPMFVVTGTAKSSNGVARYKVRNVETNKTGYITANANFVSNVYYASVPASKTVTVIAAKGVNAYKTVGLTGKAKHYKQGTVLKVTGIEKHNLTTRFKLSNGRYITANKKLIIGGKAAQATKVKTKKAIKVYSDANLTHAKKTIKKGKTISVKGYAYSRATSTKNFGTKRYQVSGGYITANSKYVSVVKTTR</sequence>
<dbReference type="InterPro" id="IPR008979">
    <property type="entry name" value="Galactose-bd-like_sf"/>
</dbReference>
<feature type="domain" description="DUF5776" evidence="3">
    <location>
        <begin position="267"/>
        <end position="335"/>
    </location>
</feature>
<gene>
    <name evidence="4" type="ORF">YK48G_11780</name>
</gene>
<dbReference type="RefSeq" id="WP_203629792.1">
    <property type="nucleotide sequence ID" value="NZ_BNJR01000012.1"/>
</dbReference>
<evidence type="ECO:0000259" key="3">
    <source>
        <dbReference type="Pfam" id="PF19087"/>
    </source>
</evidence>
<dbReference type="Proteomes" id="UP000604765">
    <property type="component" value="Unassembled WGS sequence"/>
</dbReference>
<keyword evidence="5" id="KW-1185">Reference proteome</keyword>